<feature type="domain" description="Amine oxidase" evidence="6">
    <location>
        <begin position="14"/>
        <end position="507"/>
    </location>
</feature>
<keyword evidence="3" id="KW-0274">FAD</keyword>
<dbReference type="Gene3D" id="3.50.50.60">
    <property type="entry name" value="FAD/NAD(P)-binding domain"/>
    <property type="match status" value="2"/>
</dbReference>
<protein>
    <submittedName>
        <fullName evidence="7">NAD(P)/FAD-dependent oxidoreductase</fullName>
    </submittedName>
</protein>
<evidence type="ECO:0000259" key="6">
    <source>
        <dbReference type="Pfam" id="PF01593"/>
    </source>
</evidence>
<dbReference type="Proteomes" id="UP000248161">
    <property type="component" value="Unassembled WGS sequence"/>
</dbReference>
<evidence type="ECO:0000313" key="7">
    <source>
        <dbReference type="EMBL" id="PXF21668.1"/>
    </source>
</evidence>
<name>A0A2V3HR99_9ARCH</name>
<keyword evidence="4" id="KW-0521">NADP</keyword>
<evidence type="ECO:0000256" key="5">
    <source>
        <dbReference type="ARBA" id="ARBA00023027"/>
    </source>
</evidence>
<gene>
    <name evidence="7" type="ORF">CXX69_03415</name>
</gene>
<reference evidence="7 8" key="1">
    <citation type="journal article" date="2015" name="Nat. Commun.">
        <title>Genomic and transcriptomic evidence for scavenging of diverse organic compounds by widespread deep-sea archaea.</title>
        <authorList>
            <person name="Li M."/>
            <person name="Baker B.J."/>
            <person name="Anantharaman K."/>
            <person name="Jain S."/>
            <person name="Breier J.A."/>
            <person name="Dick G.J."/>
        </authorList>
    </citation>
    <scope>NUCLEOTIDE SEQUENCE [LARGE SCALE GENOMIC DNA]</scope>
    <source>
        <strain evidence="7">Cayman_51_deep</strain>
    </source>
</reference>
<dbReference type="InterPro" id="IPR036188">
    <property type="entry name" value="FAD/NAD-bd_sf"/>
</dbReference>
<dbReference type="InterPro" id="IPR002937">
    <property type="entry name" value="Amino_oxidase"/>
</dbReference>
<keyword evidence="2" id="KW-0732">Signal</keyword>
<comment type="caution">
    <text evidence="7">The sequence shown here is derived from an EMBL/GenBank/DDBJ whole genome shotgun (WGS) entry which is preliminary data.</text>
</comment>
<keyword evidence="5" id="KW-0520">NAD</keyword>
<evidence type="ECO:0000313" key="8">
    <source>
        <dbReference type="Proteomes" id="UP000248161"/>
    </source>
</evidence>
<dbReference type="InterPro" id="IPR052206">
    <property type="entry name" value="Retinol_saturase"/>
</dbReference>
<organism evidence="7 8">
    <name type="scientific">Candidatus Thalassarchaeum betae</name>
    <dbReference type="NCBI Taxonomy" id="2599289"/>
    <lineage>
        <taxon>Archaea</taxon>
        <taxon>Methanobacteriati</taxon>
        <taxon>Thermoplasmatota</taxon>
        <taxon>Candidatus Poseidoniia</taxon>
        <taxon>Candidatus Poseidoniales</taxon>
        <taxon>Candidatus Thalassarchaeaceae</taxon>
        <taxon>Candidatus Thalassarchaeum</taxon>
    </lineage>
</organism>
<dbReference type="PANTHER" id="PTHR46091">
    <property type="entry name" value="BLR7054 PROTEIN"/>
    <property type="match status" value="1"/>
</dbReference>
<sequence>MERWDVVVVGSGAGGMTAAVALANSGKRVLVLEQHYLPGGWTHSFSLDGHRFSPGVHYLGGLQEGGDMRAILEGLGVGGDMEFYELNPDGYDHVLVGEERFDIPKGMPAFRERLCERFPHERRGIERYFRYMQRIDEEMSRSRRVRGPLAPLKTLFVAPWLALTGLRPISGRIRKYVSDPFLITILEARSGDHGMSPERVPAAQHIAIDAHYWDGGWYPKGGGGAFPKAFIRRLRSKGGEIRLRTEVESILLEDGPDGCRATGVRLTDGTEILAEMVLSNADAHVTYHNLIGDEHLSGKLLRRLGRTEYSVSSLSLFMATDLDLEAMGLDSGNYWICKEADIDGIYRYAEEEDLGNAGPIRGAFLTVTTLKDPSNRKQGVHTMEAFTFVSYDAFRPWFGTLTEERSEEYEEFKRDLTERMLDMLEPLIPGLRDHLLLCELGTPLTNEYYVNSHRGNLYGTAKSARQIGPFGFPIRTEIDRLYHCGASTTSHGVMGAVYSGLLASKKMLGLSTREILVHSDEGSVLVH</sequence>
<dbReference type="SUPFAM" id="SSF51905">
    <property type="entry name" value="FAD/NAD(P)-binding domain"/>
    <property type="match status" value="1"/>
</dbReference>
<dbReference type="AlphaFoldDB" id="A0A2V3HR99"/>
<proteinExistence type="predicted"/>
<evidence type="ECO:0000256" key="2">
    <source>
        <dbReference type="ARBA" id="ARBA00022729"/>
    </source>
</evidence>
<evidence type="ECO:0000256" key="4">
    <source>
        <dbReference type="ARBA" id="ARBA00022857"/>
    </source>
</evidence>
<evidence type="ECO:0000256" key="3">
    <source>
        <dbReference type="ARBA" id="ARBA00022827"/>
    </source>
</evidence>
<dbReference type="PRINTS" id="PR00411">
    <property type="entry name" value="PNDRDTASEI"/>
</dbReference>
<accession>A0A2V3HR99</accession>
<keyword evidence="1" id="KW-0285">Flavoprotein</keyword>
<evidence type="ECO:0000256" key="1">
    <source>
        <dbReference type="ARBA" id="ARBA00022630"/>
    </source>
</evidence>
<dbReference type="PANTHER" id="PTHR46091:SF3">
    <property type="entry name" value="AMINE OXIDASE DOMAIN-CONTAINING PROTEIN"/>
    <property type="match status" value="1"/>
</dbReference>
<dbReference type="GO" id="GO:0016491">
    <property type="term" value="F:oxidoreductase activity"/>
    <property type="evidence" value="ECO:0007669"/>
    <property type="project" value="InterPro"/>
</dbReference>
<dbReference type="EMBL" id="PSPG01000006">
    <property type="protein sequence ID" value="PXF21668.1"/>
    <property type="molecule type" value="Genomic_DNA"/>
</dbReference>
<dbReference type="Pfam" id="PF01593">
    <property type="entry name" value="Amino_oxidase"/>
    <property type="match status" value="1"/>
</dbReference>